<dbReference type="Pfam" id="PF14223">
    <property type="entry name" value="Retrotran_gag_2"/>
    <property type="match status" value="1"/>
</dbReference>
<dbReference type="PANTHER" id="PTHR47481:SF10">
    <property type="entry name" value="COPIA-LIKE POLYPROTEIN_RETROTRANSPOSON"/>
    <property type="match status" value="1"/>
</dbReference>
<protein>
    <submittedName>
        <fullName evidence="2">Uncharacterized protein</fullName>
    </submittedName>
</protein>
<dbReference type="Proteomes" id="UP000828251">
    <property type="component" value="Unassembled WGS sequence"/>
</dbReference>
<gene>
    <name evidence="2" type="ORF">J1N35_025001</name>
</gene>
<keyword evidence="3" id="KW-1185">Reference proteome</keyword>
<evidence type="ECO:0000313" key="3">
    <source>
        <dbReference type="Proteomes" id="UP000828251"/>
    </source>
</evidence>
<evidence type="ECO:0000256" key="1">
    <source>
        <dbReference type="SAM" id="MobiDB-lite"/>
    </source>
</evidence>
<accession>A0A9D3V8B6</accession>
<dbReference type="AlphaFoldDB" id="A0A9D3V8B6"/>
<dbReference type="OrthoDB" id="1749397at2759"/>
<name>A0A9D3V8B6_9ROSI</name>
<feature type="region of interest" description="Disordered" evidence="1">
    <location>
        <begin position="1"/>
        <end position="25"/>
    </location>
</feature>
<evidence type="ECO:0000313" key="2">
    <source>
        <dbReference type="EMBL" id="KAH1072673.1"/>
    </source>
</evidence>
<reference evidence="2 3" key="1">
    <citation type="journal article" date="2021" name="Plant Biotechnol. J.">
        <title>Multi-omics assisted identification of the key and species-specific regulatory components of drought-tolerant mechanisms in Gossypium stocksii.</title>
        <authorList>
            <person name="Yu D."/>
            <person name="Ke L."/>
            <person name="Zhang D."/>
            <person name="Wu Y."/>
            <person name="Sun Y."/>
            <person name="Mei J."/>
            <person name="Sun J."/>
            <person name="Sun Y."/>
        </authorList>
    </citation>
    <scope>NUCLEOTIDE SEQUENCE [LARGE SCALE GENOMIC DNA]</scope>
    <source>
        <strain evidence="3">cv. E1</strain>
        <tissue evidence="2">Leaf</tissue>
    </source>
</reference>
<organism evidence="2 3">
    <name type="scientific">Gossypium stocksii</name>
    <dbReference type="NCBI Taxonomy" id="47602"/>
    <lineage>
        <taxon>Eukaryota</taxon>
        <taxon>Viridiplantae</taxon>
        <taxon>Streptophyta</taxon>
        <taxon>Embryophyta</taxon>
        <taxon>Tracheophyta</taxon>
        <taxon>Spermatophyta</taxon>
        <taxon>Magnoliopsida</taxon>
        <taxon>eudicotyledons</taxon>
        <taxon>Gunneridae</taxon>
        <taxon>Pentapetalae</taxon>
        <taxon>rosids</taxon>
        <taxon>malvids</taxon>
        <taxon>Malvales</taxon>
        <taxon>Malvaceae</taxon>
        <taxon>Malvoideae</taxon>
        <taxon>Gossypium</taxon>
    </lineage>
</organism>
<dbReference type="EMBL" id="JAIQCV010000008">
    <property type="protein sequence ID" value="KAH1072673.1"/>
    <property type="molecule type" value="Genomic_DNA"/>
</dbReference>
<sequence>MVTEVVSNNEDENRQSANLGIPACGSSPDLSPGGLRKIKHFPKHDTVKLDKLLASWLLSTISDDALVHLTGARSSFKVWNTVGKRFASKSTLTISTLRHLLYSQKKGQLTIKEYLAKIKGLCDTLVATGCALSEQEQVIVILTGLPVEL</sequence>
<dbReference type="PANTHER" id="PTHR47481">
    <property type="match status" value="1"/>
</dbReference>
<proteinExistence type="predicted"/>
<comment type="caution">
    <text evidence="2">The sequence shown here is derived from an EMBL/GenBank/DDBJ whole genome shotgun (WGS) entry which is preliminary data.</text>
</comment>